<evidence type="ECO:0000313" key="1">
    <source>
        <dbReference type="EMBL" id="SVA72281.1"/>
    </source>
</evidence>
<gene>
    <name evidence="1" type="ORF">METZ01_LOCUS125135</name>
</gene>
<dbReference type="SUPFAM" id="SSF51197">
    <property type="entry name" value="Clavaminate synthase-like"/>
    <property type="match status" value="1"/>
</dbReference>
<name>A0A381Y6P2_9ZZZZ</name>
<dbReference type="PANTHER" id="PTHR20883">
    <property type="entry name" value="PHYTANOYL-COA DIOXYGENASE DOMAIN CONTAINING 1"/>
    <property type="match status" value="1"/>
</dbReference>
<dbReference type="Gene3D" id="2.60.120.620">
    <property type="entry name" value="q2cbj1_9rhob like domain"/>
    <property type="match status" value="1"/>
</dbReference>
<protein>
    <recommendedName>
        <fullName evidence="2">Fe2OG dioxygenase domain-containing protein</fullName>
    </recommendedName>
</protein>
<reference evidence="1" key="1">
    <citation type="submission" date="2018-05" db="EMBL/GenBank/DDBJ databases">
        <authorList>
            <person name="Lanie J.A."/>
            <person name="Ng W.-L."/>
            <person name="Kazmierczak K.M."/>
            <person name="Andrzejewski T.M."/>
            <person name="Davidsen T.M."/>
            <person name="Wayne K.J."/>
            <person name="Tettelin H."/>
            <person name="Glass J.I."/>
            <person name="Rusch D."/>
            <person name="Podicherti R."/>
            <person name="Tsui H.-C.T."/>
            <person name="Winkler M.E."/>
        </authorList>
    </citation>
    <scope>NUCLEOTIDE SEQUENCE</scope>
</reference>
<proteinExistence type="predicted"/>
<dbReference type="PANTHER" id="PTHR20883:SF46">
    <property type="entry name" value="PHYTANOYL-COA HYDROXYLASE"/>
    <property type="match status" value="1"/>
</dbReference>
<accession>A0A381Y6P2</accession>
<dbReference type="InterPro" id="IPR008775">
    <property type="entry name" value="Phytyl_CoA_dOase-like"/>
</dbReference>
<organism evidence="1">
    <name type="scientific">marine metagenome</name>
    <dbReference type="NCBI Taxonomy" id="408172"/>
    <lineage>
        <taxon>unclassified sequences</taxon>
        <taxon>metagenomes</taxon>
        <taxon>ecological metagenomes</taxon>
    </lineage>
</organism>
<dbReference type="EMBL" id="UINC01017436">
    <property type="protein sequence ID" value="SVA72281.1"/>
    <property type="molecule type" value="Genomic_DNA"/>
</dbReference>
<dbReference type="Pfam" id="PF05721">
    <property type="entry name" value="PhyH"/>
    <property type="match status" value="1"/>
</dbReference>
<evidence type="ECO:0008006" key="2">
    <source>
        <dbReference type="Google" id="ProtNLM"/>
    </source>
</evidence>
<dbReference type="AlphaFoldDB" id="A0A381Y6P2"/>
<sequence>MSGPTTALTEEQIAFYRSNGYLSLGAITTQYEVGQLRVIYDRLFADKVGWEEGNQFDLAGTDENDRPALPQLLNPSRYAPELLETQYRRNAKAIAHQLLGDEMSPHNGEHMIYKPPGIGVVTPWHQDQAYHDPTTISRGINVWMPLDDVTVESGCLHFVPGSHAMDVLPHHSIGQDPRIHGLEVDDPEEWASRGVPCPIPAGGATLHAAYMLHYATANATHQPRRAYTLTFRLPAIKRDIPIDNYWSRVKRTARAERARTSDASPTGRSN</sequence>